<proteinExistence type="predicted"/>
<accession>A0A6A4SNC2</accession>
<organism evidence="1 2">
    <name type="scientific">Scophthalmus maximus</name>
    <name type="common">Turbot</name>
    <name type="synonym">Psetta maxima</name>
    <dbReference type="NCBI Taxonomy" id="52904"/>
    <lineage>
        <taxon>Eukaryota</taxon>
        <taxon>Metazoa</taxon>
        <taxon>Chordata</taxon>
        <taxon>Craniata</taxon>
        <taxon>Vertebrata</taxon>
        <taxon>Euteleostomi</taxon>
        <taxon>Actinopterygii</taxon>
        <taxon>Neopterygii</taxon>
        <taxon>Teleostei</taxon>
        <taxon>Neoteleostei</taxon>
        <taxon>Acanthomorphata</taxon>
        <taxon>Carangaria</taxon>
        <taxon>Pleuronectiformes</taxon>
        <taxon>Pleuronectoidei</taxon>
        <taxon>Scophthalmidae</taxon>
        <taxon>Scophthalmus</taxon>
    </lineage>
</organism>
<gene>
    <name evidence="1" type="ORF">F2P81_014255</name>
</gene>
<reference evidence="1 2" key="1">
    <citation type="submission" date="2019-06" db="EMBL/GenBank/DDBJ databases">
        <title>Draft genomes of female and male turbot (Scophthalmus maximus).</title>
        <authorList>
            <person name="Xu H."/>
            <person name="Xu X.-W."/>
            <person name="Shao C."/>
            <person name="Chen S."/>
        </authorList>
    </citation>
    <scope>NUCLEOTIDE SEQUENCE [LARGE SCALE GENOMIC DNA]</scope>
    <source>
        <strain evidence="1">Ysfricsl-2016a</strain>
        <tissue evidence="1">Blood</tissue>
    </source>
</reference>
<protein>
    <submittedName>
        <fullName evidence="1">Uncharacterized protein</fullName>
    </submittedName>
</protein>
<evidence type="ECO:0000313" key="1">
    <source>
        <dbReference type="EMBL" id="KAF0034189.1"/>
    </source>
</evidence>
<dbReference type="EMBL" id="VEVO01000012">
    <property type="protein sequence ID" value="KAF0034189.1"/>
    <property type="molecule type" value="Genomic_DNA"/>
</dbReference>
<comment type="caution">
    <text evidence="1">The sequence shown here is derived from an EMBL/GenBank/DDBJ whole genome shotgun (WGS) entry which is preliminary data.</text>
</comment>
<dbReference type="Proteomes" id="UP000438429">
    <property type="component" value="Unassembled WGS sequence"/>
</dbReference>
<evidence type="ECO:0000313" key="2">
    <source>
        <dbReference type="Proteomes" id="UP000438429"/>
    </source>
</evidence>
<dbReference type="AlphaFoldDB" id="A0A6A4SNC2"/>
<sequence length="89" mass="10019">MAPGHLSLNRECATERLLAPFAPPDDKARVFMATTCSPLSLSAQVGRRVDKMMWMFVTLQPGRRFMLLINVSNEFDESLAAVREKKCFA</sequence>
<name>A0A6A4SNC2_SCOMX</name>